<evidence type="ECO:0000256" key="1">
    <source>
        <dbReference type="ARBA" id="ARBA00004141"/>
    </source>
</evidence>
<dbReference type="InterPro" id="IPR002645">
    <property type="entry name" value="STAS_dom"/>
</dbReference>
<dbReference type="CDD" id="cd07042">
    <property type="entry name" value="STAS_SulP_like_sulfate_transporter"/>
    <property type="match status" value="1"/>
</dbReference>
<name>A0A644Y751_9ZZZZ</name>
<dbReference type="GO" id="GO:0016020">
    <property type="term" value="C:membrane"/>
    <property type="evidence" value="ECO:0007669"/>
    <property type="project" value="UniProtKB-SubCell"/>
</dbReference>
<feature type="transmembrane region" description="Helical" evidence="5">
    <location>
        <begin position="60"/>
        <end position="79"/>
    </location>
</feature>
<feature type="transmembrane region" description="Helical" evidence="5">
    <location>
        <begin position="361"/>
        <end position="394"/>
    </location>
</feature>
<evidence type="ECO:0000256" key="4">
    <source>
        <dbReference type="ARBA" id="ARBA00023136"/>
    </source>
</evidence>
<keyword evidence="2 5" id="KW-0812">Transmembrane</keyword>
<dbReference type="Pfam" id="PF00916">
    <property type="entry name" value="Sulfate_transp"/>
    <property type="match status" value="1"/>
</dbReference>
<comment type="subcellular location">
    <subcellularLocation>
        <location evidence="1">Membrane</location>
        <topology evidence="1">Multi-pass membrane protein</topology>
    </subcellularLocation>
</comment>
<feature type="transmembrane region" description="Helical" evidence="5">
    <location>
        <begin position="127"/>
        <end position="149"/>
    </location>
</feature>
<dbReference type="PANTHER" id="PTHR11814">
    <property type="entry name" value="SULFATE TRANSPORTER"/>
    <property type="match status" value="1"/>
</dbReference>
<feature type="transmembrane region" description="Helical" evidence="5">
    <location>
        <begin position="207"/>
        <end position="224"/>
    </location>
</feature>
<dbReference type="Gene3D" id="3.30.750.24">
    <property type="entry name" value="STAS domain"/>
    <property type="match status" value="1"/>
</dbReference>
<evidence type="ECO:0000313" key="7">
    <source>
        <dbReference type="EMBL" id="MPM24007.1"/>
    </source>
</evidence>
<gene>
    <name evidence="7" type="primary">dauA_12</name>
    <name evidence="7" type="ORF">SDC9_70484</name>
</gene>
<evidence type="ECO:0000259" key="6">
    <source>
        <dbReference type="PROSITE" id="PS50801"/>
    </source>
</evidence>
<feature type="transmembrane region" description="Helical" evidence="5">
    <location>
        <begin position="415"/>
        <end position="442"/>
    </location>
</feature>
<evidence type="ECO:0000256" key="5">
    <source>
        <dbReference type="SAM" id="Phobius"/>
    </source>
</evidence>
<reference evidence="7" key="1">
    <citation type="submission" date="2019-08" db="EMBL/GenBank/DDBJ databases">
        <authorList>
            <person name="Kucharzyk K."/>
            <person name="Murdoch R.W."/>
            <person name="Higgins S."/>
            <person name="Loffler F."/>
        </authorList>
    </citation>
    <scope>NUCLEOTIDE SEQUENCE</scope>
</reference>
<feature type="transmembrane region" description="Helical" evidence="5">
    <location>
        <begin position="322"/>
        <end position="341"/>
    </location>
</feature>
<keyword evidence="3 5" id="KW-1133">Transmembrane helix</keyword>
<feature type="domain" description="STAS" evidence="6">
    <location>
        <begin position="477"/>
        <end position="576"/>
    </location>
</feature>
<dbReference type="Pfam" id="PF01740">
    <property type="entry name" value="STAS"/>
    <property type="match status" value="1"/>
</dbReference>
<proteinExistence type="predicted"/>
<dbReference type="PROSITE" id="PS50801">
    <property type="entry name" value="STAS"/>
    <property type="match status" value="1"/>
</dbReference>
<dbReference type="GO" id="GO:0055085">
    <property type="term" value="P:transmembrane transport"/>
    <property type="evidence" value="ECO:0007669"/>
    <property type="project" value="InterPro"/>
</dbReference>
<feature type="transmembrane region" description="Helical" evidence="5">
    <location>
        <begin position="86"/>
        <end position="107"/>
    </location>
</feature>
<dbReference type="AlphaFoldDB" id="A0A644Y751"/>
<dbReference type="InterPro" id="IPR011547">
    <property type="entry name" value="SLC26A/SulP_dom"/>
</dbReference>
<feature type="transmembrane region" description="Helical" evidence="5">
    <location>
        <begin position="156"/>
        <end position="177"/>
    </location>
</feature>
<dbReference type="InterPro" id="IPR036513">
    <property type="entry name" value="STAS_dom_sf"/>
</dbReference>
<dbReference type="InterPro" id="IPR001902">
    <property type="entry name" value="SLC26A/SulP_fam"/>
</dbReference>
<feature type="transmembrane region" description="Helical" evidence="5">
    <location>
        <begin position="231"/>
        <end position="249"/>
    </location>
</feature>
<comment type="caution">
    <text evidence="7">The sequence shown here is derived from an EMBL/GenBank/DDBJ whole genome shotgun (WGS) entry which is preliminary data.</text>
</comment>
<keyword evidence="4 5" id="KW-0472">Membrane</keyword>
<sequence>MIIQFENRQTFGYTFDLQCCLLPNQITEFYVRVTVLLGSYRSDLKKEFEGYNSGKLAKDLMAGLTVAAVALPLALAFGVSSGADAASGLITAIIAGLVISALSGGFYQISGPTGAMAAVLASIIAKYQLQGVFIATLLAGVILIIAGFLHLGKLTAFLPAPVITGFTSGIAIIIALGQLDNFFGVKSVGDSAIAKLFSYFKYGFSPNPYALGIGLLVIVFMLVFPKKWNAVVPASLLGIIIATSLSMLLKLNIETVGEIPKTLLPAARLSLSDLSLKQITGLLSPALNIAMLGMIESLLCGSSAGRMTGKRLNSDQELIAQGIGNMILPFFGGIPATAAIARTSVAIKSGAQTRLTGVFHALGLLISMFLLAPVMSAIPLAALAGVLLVTAWRMNEWESIEFIFSHRFKGAMIKYLATMLATLLFDLTTAILIGVLIALVLLAKRLSVIEINYDKVDMNRIGVTDDILRQRYRNSNVVYITGPLIFANTQNIEAILNNINCDCDTLIFSMRGVSHMDISGAQALLGVIKRLEAQGIDIIICGLPKGAMEIMRRSGITDILGESSFYWSVERTLLDNRPYQKKCAAV</sequence>
<dbReference type="EMBL" id="VSSQ01004163">
    <property type="protein sequence ID" value="MPM24007.1"/>
    <property type="molecule type" value="Genomic_DNA"/>
</dbReference>
<accession>A0A644Y751</accession>
<evidence type="ECO:0000256" key="3">
    <source>
        <dbReference type="ARBA" id="ARBA00022989"/>
    </source>
</evidence>
<evidence type="ECO:0000256" key="2">
    <source>
        <dbReference type="ARBA" id="ARBA00022692"/>
    </source>
</evidence>
<organism evidence="7">
    <name type="scientific">bioreactor metagenome</name>
    <dbReference type="NCBI Taxonomy" id="1076179"/>
    <lineage>
        <taxon>unclassified sequences</taxon>
        <taxon>metagenomes</taxon>
        <taxon>ecological metagenomes</taxon>
    </lineage>
</organism>
<protein>
    <submittedName>
        <fullName evidence="7">C4-dicarboxylic acid transporter DauA</fullName>
    </submittedName>
</protein>
<dbReference type="SUPFAM" id="SSF52091">
    <property type="entry name" value="SpoIIaa-like"/>
    <property type="match status" value="1"/>
</dbReference>